<organism evidence="4 5">
    <name type="scientific">Streptomyces poonensis</name>
    <dbReference type="NCBI Taxonomy" id="68255"/>
    <lineage>
        <taxon>Bacteria</taxon>
        <taxon>Bacillati</taxon>
        <taxon>Actinomycetota</taxon>
        <taxon>Actinomycetes</taxon>
        <taxon>Kitasatosporales</taxon>
        <taxon>Streptomycetaceae</taxon>
        <taxon>Streptomyces</taxon>
    </lineage>
</organism>
<dbReference type="CDD" id="cd16936">
    <property type="entry name" value="HATPase_RsbW-like"/>
    <property type="match status" value="1"/>
</dbReference>
<keyword evidence="1" id="KW-0808">Transferase</keyword>
<keyword evidence="5" id="KW-1185">Reference proteome</keyword>
<dbReference type="InterPro" id="IPR003594">
    <property type="entry name" value="HATPase_dom"/>
</dbReference>
<dbReference type="SUPFAM" id="SSF55874">
    <property type="entry name" value="ATPase domain of HSP90 chaperone/DNA topoisomerase II/histidine kinase"/>
    <property type="match status" value="1"/>
</dbReference>
<evidence type="ECO:0000256" key="1">
    <source>
        <dbReference type="ARBA" id="ARBA00022527"/>
    </source>
</evidence>
<reference evidence="4" key="2">
    <citation type="submission" date="2020-09" db="EMBL/GenBank/DDBJ databases">
        <authorList>
            <person name="Sun Q."/>
            <person name="Ohkuma M."/>
        </authorList>
    </citation>
    <scope>NUCLEOTIDE SEQUENCE</scope>
    <source>
        <strain evidence="4">JCM 4815</strain>
    </source>
</reference>
<dbReference type="GO" id="GO:0004674">
    <property type="term" value="F:protein serine/threonine kinase activity"/>
    <property type="evidence" value="ECO:0007669"/>
    <property type="project" value="UniProtKB-KW"/>
</dbReference>
<comment type="caution">
    <text evidence="4">The sequence shown here is derived from an EMBL/GenBank/DDBJ whole genome shotgun (WGS) entry which is preliminary data.</text>
</comment>
<dbReference type="Proteomes" id="UP000622166">
    <property type="component" value="Unassembled WGS sequence"/>
</dbReference>
<dbReference type="EMBL" id="BMVW01000002">
    <property type="protein sequence ID" value="GGZ00292.1"/>
    <property type="molecule type" value="Genomic_DNA"/>
</dbReference>
<dbReference type="Gene3D" id="3.30.565.10">
    <property type="entry name" value="Histidine kinase-like ATPase, C-terminal domain"/>
    <property type="match status" value="1"/>
</dbReference>
<reference evidence="4" key="1">
    <citation type="journal article" date="2014" name="Int. J. Syst. Evol. Microbiol.">
        <title>Complete genome sequence of Corynebacterium casei LMG S-19264T (=DSM 44701T), isolated from a smear-ripened cheese.</title>
        <authorList>
            <consortium name="US DOE Joint Genome Institute (JGI-PGF)"/>
            <person name="Walter F."/>
            <person name="Albersmeier A."/>
            <person name="Kalinowski J."/>
            <person name="Ruckert C."/>
        </authorList>
    </citation>
    <scope>NUCLEOTIDE SEQUENCE</scope>
    <source>
        <strain evidence="4">JCM 4815</strain>
    </source>
</reference>
<name>A0A918UFB1_9ACTN</name>
<dbReference type="InterPro" id="IPR036890">
    <property type="entry name" value="HATPase_C_sf"/>
</dbReference>
<accession>A0A918UFB1</accession>
<gene>
    <name evidence="4" type="ORF">GCM10010365_18840</name>
</gene>
<evidence type="ECO:0000256" key="2">
    <source>
        <dbReference type="SAM" id="MobiDB-lite"/>
    </source>
</evidence>
<feature type="domain" description="Histidine kinase/HSP90-like ATPase" evidence="3">
    <location>
        <begin position="131"/>
        <end position="242"/>
    </location>
</feature>
<protein>
    <recommendedName>
        <fullName evidence="3">Histidine kinase/HSP90-like ATPase domain-containing protein</fullName>
    </recommendedName>
</protein>
<sequence length="249" mass="24549">MERRTTGDGGLSDTADATDLTSSAYGQHTGANGTASGSGAPARGAASGTSGTGVTSLPTAPHNGAPARVVAAGTGVPGAPAADPAGAGNGGPVNGAASSDGAPSARTVVPGGGVVDGTARTPVAITNAAAARQYTRRVIQEYWNTPGRGAGEQAVIDLLLVVSELVTNAVRHGGGIAGFEVAPTPEGVRLSVRDHSDVVPDAAYGPGTLPLAHVGNGYGWPLIIRLARDIDIRRRPEGGKTVSVFVPLV</sequence>
<keyword evidence="1" id="KW-0723">Serine/threonine-protein kinase</keyword>
<dbReference type="PANTHER" id="PTHR35526">
    <property type="entry name" value="ANTI-SIGMA-F FACTOR RSBW-RELATED"/>
    <property type="match status" value="1"/>
</dbReference>
<dbReference type="Pfam" id="PF13581">
    <property type="entry name" value="HATPase_c_2"/>
    <property type="match status" value="1"/>
</dbReference>
<evidence type="ECO:0000313" key="5">
    <source>
        <dbReference type="Proteomes" id="UP000622166"/>
    </source>
</evidence>
<dbReference type="PANTHER" id="PTHR35526:SF3">
    <property type="entry name" value="ANTI-SIGMA-F FACTOR RSBW"/>
    <property type="match status" value="1"/>
</dbReference>
<dbReference type="RefSeq" id="WP_308436759.1">
    <property type="nucleotide sequence ID" value="NZ_BMVW01000002.1"/>
</dbReference>
<evidence type="ECO:0000313" key="4">
    <source>
        <dbReference type="EMBL" id="GGZ00292.1"/>
    </source>
</evidence>
<dbReference type="AlphaFoldDB" id="A0A918UFB1"/>
<feature type="region of interest" description="Disordered" evidence="2">
    <location>
        <begin position="1"/>
        <end position="118"/>
    </location>
</feature>
<proteinExistence type="predicted"/>
<dbReference type="InterPro" id="IPR050267">
    <property type="entry name" value="Anti-sigma-factor_SerPK"/>
</dbReference>
<evidence type="ECO:0000259" key="3">
    <source>
        <dbReference type="Pfam" id="PF13581"/>
    </source>
</evidence>
<feature type="compositionally biased region" description="Low complexity" evidence="2">
    <location>
        <begin position="29"/>
        <end position="86"/>
    </location>
</feature>
<keyword evidence="1" id="KW-0418">Kinase</keyword>